<dbReference type="InterPro" id="IPR018490">
    <property type="entry name" value="cNMP-bd_dom_sf"/>
</dbReference>
<dbReference type="EMBL" id="NOXX01000191">
    <property type="protein sequence ID" value="OYQ44406.1"/>
    <property type="molecule type" value="Genomic_DNA"/>
</dbReference>
<dbReference type="PROSITE" id="PS51063">
    <property type="entry name" value="HTH_CRP_2"/>
    <property type="match status" value="1"/>
</dbReference>
<reference evidence="6 7" key="1">
    <citation type="submission" date="2017-07" db="EMBL/GenBank/DDBJ databases">
        <title>Flavobacterium cyanobacteriorum sp. nov., isolated from cyanobacterial aggregates in a eutrophic lake.</title>
        <authorList>
            <person name="Cai H."/>
        </authorList>
    </citation>
    <scope>NUCLEOTIDE SEQUENCE [LARGE SCALE GENOMIC DNA]</scope>
    <source>
        <strain evidence="6 7">TH167</strain>
    </source>
</reference>
<dbReference type="Proteomes" id="UP000216035">
    <property type="component" value="Unassembled WGS sequence"/>
</dbReference>
<evidence type="ECO:0000259" key="4">
    <source>
        <dbReference type="PROSITE" id="PS50042"/>
    </source>
</evidence>
<evidence type="ECO:0000256" key="1">
    <source>
        <dbReference type="ARBA" id="ARBA00023015"/>
    </source>
</evidence>
<protein>
    <submittedName>
        <fullName evidence="6">Crp/Fnr family transcriptional regulator</fullName>
    </submittedName>
</protein>
<dbReference type="InterPro" id="IPR050397">
    <property type="entry name" value="Env_Response_Regulators"/>
</dbReference>
<dbReference type="CDD" id="cd00038">
    <property type="entry name" value="CAP_ED"/>
    <property type="match status" value="1"/>
</dbReference>
<dbReference type="Pfam" id="PF00027">
    <property type="entry name" value="cNMP_binding"/>
    <property type="match status" value="1"/>
</dbReference>
<dbReference type="PANTHER" id="PTHR24567">
    <property type="entry name" value="CRP FAMILY TRANSCRIPTIONAL REGULATORY PROTEIN"/>
    <property type="match status" value="1"/>
</dbReference>
<keyword evidence="1" id="KW-0805">Transcription regulation</keyword>
<evidence type="ECO:0000256" key="3">
    <source>
        <dbReference type="ARBA" id="ARBA00023163"/>
    </source>
</evidence>
<feature type="domain" description="Cyclic nucleotide-binding" evidence="4">
    <location>
        <begin position="15"/>
        <end position="119"/>
    </location>
</feature>
<dbReference type="GO" id="GO:0005829">
    <property type="term" value="C:cytosol"/>
    <property type="evidence" value="ECO:0007669"/>
    <property type="project" value="TreeGrafter"/>
</dbReference>
<keyword evidence="3" id="KW-0804">Transcription</keyword>
<dbReference type="AlphaFoldDB" id="A0A255ZSJ4"/>
<dbReference type="SMART" id="SM00100">
    <property type="entry name" value="cNMP"/>
    <property type="match status" value="1"/>
</dbReference>
<keyword evidence="2" id="KW-0238">DNA-binding</keyword>
<dbReference type="InterPro" id="IPR014710">
    <property type="entry name" value="RmlC-like_jellyroll"/>
</dbReference>
<organism evidence="6 7">
    <name type="scientific">Flavobacterium aurantiibacter</name>
    <dbReference type="NCBI Taxonomy" id="2023067"/>
    <lineage>
        <taxon>Bacteria</taxon>
        <taxon>Pseudomonadati</taxon>
        <taxon>Bacteroidota</taxon>
        <taxon>Flavobacteriia</taxon>
        <taxon>Flavobacteriales</taxon>
        <taxon>Flavobacteriaceae</taxon>
        <taxon>Flavobacterium</taxon>
    </lineage>
</organism>
<evidence type="ECO:0000256" key="2">
    <source>
        <dbReference type="ARBA" id="ARBA00023125"/>
    </source>
</evidence>
<dbReference type="Pfam" id="PF13545">
    <property type="entry name" value="HTH_Crp_2"/>
    <property type="match status" value="1"/>
</dbReference>
<keyword evidence="7" id="KW-1185">Reference proteome</keyword>
<evidence type="ECO:0000313" key="6">
    <source>
        <dbReference type="EMBL" id="OYQ44406.1"/>
    </source>
</evidence>
<dbReference type="InterPro" id="IPR036388">
    <property type="entry name" value="WH-like_DNA-bd_sf"/>
</dbReference>
<sequence>MSDTLKYWYLRDHKLFQVLKNEQIKQLCIITGFKKAKHNEIIRLSEIEEPRIFLLKKGRIKLTVTDEAGNESVEDLLERGDLFGALTLEPDTTYTTEAKVLSDEVLICSFTVADFENLLLKYPELALSYTKFVGFKMRRIRNSYQNLMRKEAKSRLLYFLNDWSEKDGVKTGSTVTLENFLTQADISQIICSSRQTAVQLLSELENTGVITYNRKEITFPNYANFKKLVASVG</sequence>
<gene>
    <name evidence="6" type="ORF">CHX27_07590</name>
</gene>
<dbReference type="SUPFAM" id="SSF46785">
    <property type="entry name" value="Winged helix' DNA-binding domain"/>
    <property type="match status" value="1"/>
</dbReference>
<name>A0A255ZSJ4_9FLAO</name>
<feature type="domain" description="HTH crp-type" evidence="5">
    <location>
        <begin position="150"/>
        <end position="223"/>
    </location>
</feature>
<dbReference type="PROSITE" id="PS50042">
    <property type="entry name" value="CNMP_BINDING_3"/>
    <property type="match status" value="1"/>
</dbReference>
<dbReference type="InterPro" id="IPR000595">
    <property type="entry name" value="cNMP-bd_dom"/>
</dbReference>
<dbReference type="GO" id="GO:0003677">
    <property type="term" value="F:DNA binding"/>
    <property type="evidence" value="ECO:0007669"/>
    <property type="project" value="UniProtKB-KW"/>
</dbReference>
<dbReference type="PANTHER" id="PTHR24567:SF26">
    <property type="entry name" value="REGULATORY PROTEIN YEIL"/>
    <property type="match status" value="1"/>
</dbReference>
<comment type="caution">
    <text evidence="6">The sequence shown here is derived from an EMBL/GenBank/DDBJ whole genome shotgun (WGS) entry which is preliminary data.</text>
</comment>
<dbReference type="RefSeq" id="WP_094486163.1">
    <property type="nucleotide sequence ID" value="NZ_NOXX01000191.1"/>
</dbReference>
<dbReference type="Gene3D" id="2.60.120.10">
    <property type="entry name" value="Jelly Rolls"/>
    <property type="match status" value="1"/>
</dbReference>
<proteinExistence type="predicted"/>
<evidence type="ECO:0000313" key="7">
    <source>
        <dbReference type="Proteomes" id="UP000216035"/>
    </source>
</evidence>
<dbReference type="InterPro" id="IPR012318">
    <property type="entry name" value="HTH_CRP"/>
</dbReference>
<accession>A0A255ZSJ4</accession>
<dbReference type="GO" id="GO:0003700">
    <property type="term" value="F:DNA-binding transcription factor activity"/>
    <property type="evidence" value="ECO:0007669"/>
    <property type="project" value="TreeGrafter"/>
</dbReference>
<dbReference type="InterPro" id="IPR036390">
    <property type="entry name" value="WH_DNA-bd_sf"/>
</dbReference>
<dbReference type="Gene3D" id="1.10.10.10">
    <property type="entry name" value="Winged helix-like DNA-binding domain superfamily/Winged helix DNA-binding domain"/>
    <property type="match status" value="1"/>
</dbReference>
<dbReference type="SUPFAM" id="SSF51206">
    <property type="entry name" value="cAMP-binding domain-like"/>
    <property type="match status" value="1"/>
</dbReference>
<dbReference type="OrthoDB" id="9788438at2"/>
<evidence type="ECO:0000259" key="5">
    <source>
        <dbReference type="PROSITE" id="PS51063"/>
    </source>
</evidence>